<name>A0A5M6IRA0_9PROT</name>
<dbReference type="EMBL" id="VWPK01000032">
    <property type="protein sequence ID" value="KAA5610467.1"/>
    <property type="molecule type" value="Genomic_DNA"/>
</dbReference>
<dbReference type="InterPro" id="IPR012644">
    <property type="entry name" value="CHP02300_FYDLN_acid"/>
</dbReference>
<evidence type="ECO:0000313" key="2">
    <source>
        <dbReference type="EMBL" id="KAA5610467.1"/>
    </source>
</evidence>
<evidence type="ECO:0000256" key="1">
    <source>
        <dbReference type="SAM" id="MobiDB-lite"/>
    </source>
</evidence>
<dbReference type="RefSeq" id="WP_150042473.1">
    <property type="nucleotide sequence ID" value="NZ_OW485601.1"/>
</dbReference>
<comment type="caution">
    <text evidence="2">The sequence shown here is derived from an EMBL/GenBank/DDBJ whole genome shotgun (WGS) entry which is preliminary data.</text>
</comment>
<evidence type="ECO:0000313" key="3">
    <source>
        <dbReference type="Proteomes" id="UP000325255"/>
    </source>
</evidence>
<gene>
    <name evidence="2" type="ORF">F1189_19130</name>
</gene>
<proteinExistence type="predicted"/>
<keyword evidence="3" id="KW-1185">Reference proteome</keyword>
<feature type="region of interest" description="Disordered" evidence="1">
    <location>
        <begin position="62"/>
        <end position="113"/>
    </location>
</feature>
<dbReference type="Proteomes" id="UP000325255">
    <property type="component" value="Unassembled WGS sequence"/>
</dbReference>
<dbReference type="Pfam" id="PF09538">
    <property type="entry name" value="FYDLN_acid"/>
    <property type="match status" value="1"/>
</dbReference>
<dbReference type="OrthoDB" id="9815689at2"/>
<sequence length="113" mass="12421">MAKPELGNKRVCVACSARFYDLNRQPAVCPKCATEQPAEQPRLRRTGGNVALEEKRRPKVLPVPGLEDADVDTVEGVEEEVEEDVLEDTSDLEGGDESVVDVEIEPEGGEEER</sequence>
<dbReference type="AlphaFoldDB" id="A0A5M6IRA0"/>
<reference evidence="2 3" key="1">
    <citation type="submission" date="2019-09" db="EMBL/GenBank/DDBJ databases">
        <title>Genome sequence of Rhodovastum atsumiense, a diverse member of the Acetobacteraceae family of non-sulfur purple photosynthetic bacteria.</title>
        <authorList>
            <person name="Meyer T."/>
            <person name="Kyndt J."/>
        </authorList>
    </citation>
    <scope>NUCLEOTIDE SEQUENCE [LARGE SCALE GENOMIC DNA]</scope>
    <source>
        <strain evidence="2 3">DSM 21279</strain>
    </source>
</reference>
<feature type="compositionally biased region" description="Acidic residues" evidence="1">
    <location>
        <begin position="67"/>
        <end position="113"/>
    </location>
</feature>
<protein>
    <submittedName>
        <fullName evidence="2">TIGR02300 family protein</fullName>
    </submittedName>
</protein>
<dbReference type="NCBIfam" id="TIGR02300">
    <property type="entry name" value="FYDLN_acid"/>
    <property type="match status" value="1"/>
</dbReference>
<accession>A0A5M6IRA0</accession>
<organism evidence="2 3">
    <name type="scientific">Rhodovastum atsumiense</name>
    <dbReference type="NCBI Taxonomy" id="504468"/>
    <lineage>
        <taxon>Bacteria</taxon>
        <taxon>Pseudomonadati</taxon>
        <taxon>Pseudomonadota</taxon>
        <taxon>Alphaproteobacteria</taxon>
        <taxon>Acetobacterales</taxon>
        <taxon>Acetobacteraceae</taxon>
        <taxon>Rhodovastum</taxon>
    </lineage>
</organism>